<feature type="transmembrane region" description="Helical" evidence="2">
    <location>
        <begin position="106"/>
        <end position="125"/>
    </location>
</feature>
<name>A0AB35TB03_RUBRA</name>
<proteinExistence type="predicted"/>
<dbReference type="EMBL" id="JAWXXX010000001">
    <property type="protein sequence ID" value="MDX5895141.1"/>
    <property type="molecule type" value="Genomic_DNA"/>
</dbReference>
<gene>
    <name evidence="3" type="ORF">SIL72_14030</name>
</gene>
<feature type="transmembrane region" description="Helical" evidence="2">
    <location>
        <begin position="179"/>
        <end position="202"/>
    </location>
</feature>
<accession>A0AB35TB03</accession>
<keyword evidence="1" id="KW-0175">Coiled coil</keyword>
<feature type="transmembrane region" description="Helical" evidence="2">
    <location>
        <begin position="214"/>
        <end position="239"/>
    </location>
</feature>
<evidence type="ECO:0000256" key="2">
    <source>
        <dbReference type="SAM" id="Phobius"/>
    </source>
</evidence>
<organism evidence="3 4">
    <name type="scientific">Rubrobacter radiotolerans</name>
    <name type="common">Arthrobacter radiotolerans</name>
    <dbReference type="NCBI Taxonomy" id="42256"/>
    <lineage>
        <taxon>Bacteria</taxon>
        <taxon>Bacillati</taxon>
        <taxon>Actinomycetota</taxon>
        <taxon>Rubrobacteria</taxon>
        <taxon>Rubrobacterales</taxon>
        <taxon>Rubrobacteraceae</taxon>
        <taxon>Rubrobacter</taxon>
    </lineage>
</organism>
<sequence>MSVDSVHQLQIAVVFSLAFGMLLIYRYARPDSRPDTVLAFALLCALISAGFFGTAYLGDGSLRSQVLGSSMVGIAVCTGWSILSIKQANHLWAAEISPAERFLLRSCPYILGIAIAINLALGMLFPVPVLEFHAEAPPQYVPYKLALLLPETFYVGLSARVFLKSAGPSVQVLRIRLQNFFFALGSAVLVAVGLQAMLNALIRVFAPERYRELLIPFLLSSEFALTIAFIFCFVTGAVLHYTKNERDKIVERFVRWSAQRRILEHALWELSGSVCREYSATLAKLSAAARDLQRRSEEETEEGSSRAFSTGDVRRAEDTLRVLILLNSESHSFSELKPHRLMKTLNHLHLYLARNHATSAVSWRIADGNSGFPVVYCLDRDPLHDSLLKIHRLNSCDLSRPNLIAEPQWFQLAVIAAADTGLLDPKLSHYVLTGRCLKERVHRAYANGQVALQISGTAEHPNI</sequence>
<feature type="coiled-coil region" evidence="1">
    <location>
        <begin position="275"/>
        <end position="302"/>
    </location>
</feature>
<evidence type="ECO:0000256" key="1">
    <source>
        <dbReference type="SAM" id="Coils"/>
    </source>
</evidence>
<protein>
    <recommendedName>
        <fullName evidence="5">Histidine kinase N-terminal 7TM region domain-containing protein</fullName>
    </recommendedName>
</protein>
<reference evidence="3" key="1">
    <citation type="submission" date="2023-11" db="EMBL/GenBank/DDBJ databases">
        <title>MicrobeMod: A computational toolkit for identifying prokaryotic methylation and restriction-modification with nanopore sequencing.</title>
        <authorList>
            <person name="Crits-Christoph A."/>
            <person name="Kang S.C."/>
            <person name="Lee H."/>
            <person name="Ostrov N."/>
        </authorList>
    </citation>
    <scope>NUCLEOTIDE SEQUENCE</scope>
    <source>
        <strain evidence="3">ATCC 51242</strain>
    </source>
</reference>
<evidence type="ECO:0000313" key="3">
    <source>
        <dbReference type="EMBL" id="MDX5895141.1"/>
    </source>
</evidence>
<feature type="transmembrane region" description="Helical" evidence="2">
    <location>
        <begin position="145"/>
        <end position="163"/>
    </location>
</feature>
<feature type="transmembrane region" description="Helical" evidence="2">
    <location>
        <begin position="37"/>
        <end position="58"/>
    </location>
</feature>
<keyword evidence="2" id="KW-0812">Transmembrane</keyword>
<dbReference type="Proteomes" id="UP001281130">
    <property type="component" value="Unassembled WGS sequence"/>
</dbReference>
<comment type="caution">
    <text evidence="3">The sequence shown here is derived from an EMBL/GenBank/DDBJ whole genome shotgun (WGS) entry which is preliminary data.</text>
</comment>
<dbReference type="AlphaFoldDB" id="A0AB35TB03"/>
<dbReference type="RefSeq" id="WP_084362588.1">
    <property type="nucleotide sequence ID" value="NZ_JAWXXX010000001.1"/>
</dbReference>
<feature type="transmembrane region" description="Helical" evidence="2">
    <location>
        <begin position="64"/>
        <end position="85"/>
    </location>
</feature>
<feature type="transmembrane region" description="Helical" evidence="2">
    <location>
        <begin position="6"/>
        <end position="25"/>
    </location>
</feature>
<keyword evidence="2" id="KW-0472">Membrane</keyword>
<evidence type="ECO:0008006" key="5">
    <source>
        <dbReference type="Google" id="ProtNLM"/>
    </source>
</evidence>
<evidence type="ECO:0000313" key="4">
    <source>
        <dbReference type="Proteomes" id="UP001281130"/>
    </source>
</evidence>
<keyword evidence="2" id="KW-1133">Transmembrane helix</keyword>